<dbReference type="EMBL" id="JANPWB010000013">
    <property type="protein sequence ID" value="KAJ1110146.1"/>
    <property type="molecule type" value="Genomic_DNA"/>
</dbReference>
<comment type="caution">
    <text evidence="2">The sequence shown here is derived from an EMBL/GenBank/DDBJ whole genome shotgun (WGS) entry which is preliminary data.</text>
</comment>
<protein>
    <submittedName>
        <fullName evidence="2">Uncharacterized protein</fullName>
    </submittedName>
</protein>
<evidence type="ECO:0000313" key="3">
    <source>
        <dbReference type="Proteomes" id="UP001066276"/>
    </source>
</evidence>
<proteinExistence type="predicted"/>
<accession>A0AAV7N2A2</accession>
<name>A0AAV7N2A2_PLEWA</name>
<dbReference type="AlphaFoldDB" id="A0AAV7N2A2"/>
<organism evidence="2 3">
    <name type="scientific">Pleurodeles waltl</name>
    <name type="common">Iberian ribbed newt</name>
    <dbReference type="NCBI Taxonomy" id="8319"/>
    <lineage>
        <taxon>Eukaryota</taxon>
        <taxon>Metazoa</taxon>
        <taxon>Chordata</taxon>
        <taxon>Craniata</taxon>
        <taxon>Vertebrata</taxon>
        <taxon>Euteleostomi</taxon>
        <taxon>Amphibia</taxon>
        <taxon>Batrachia</taxon>
        <taxon>Caudata</taxon>
        <taxon>Salamandroidea</taxon>
        <taxon>Salamandridae</taxon>
        <taxon>Pleurodelinae</taxon>
        <taxon>Pleurodeles</taxon>
    </lineage>
</organism>
<sequence>MWGLVCSASCKVLALKKQPSAPKSGIPPRPQVALLEVAGEEWRGQGSQSDGRSAALQCAPGSPPMQRGPGTSLVAPQWGMTWL</sequence>
<gene>
    <name evidence="2" type="ORF">NDU88_007501</name>
</gene>
<evidence type="ECO:0000256" key="1">
    <source>
        <dbReference type="SAM" id="MobiDB-lite"/>
    </source>
</evidence>
<feature type="region of interest" description="Disordered" evidence="1">
    <location>
        <begin position="44"/>
        <end position="75"/>
    </location>
</feature>
<keyword evidence="3" id="KW-1185">Reference proteome</keyword>
<evidence type="ECO:0000313" key="2">
    <source>
        <dbReference type="EMBL" id="KAJ1110146.1"/>
    </source>
</evidence>
<dbReference type="Proteomes" id="UP001066276">
    <property type="component" value="Chromosome 9"/>
</dbReference>
<reference evidence="2" key="1">
    <citation type="journal article" date="2022" name="bioRxiv">
        <title>Sequencing and chromosome-scale assembly of the giantPleurodeles waltlgenome.</title>
        <authorList>
            <person name="Brown T."/>
            <person name="Elewa A."/>
            <person name="Iarovenko S."/>
            <person name="Subramanian E."/>
            <person name="Araus A.J."/>
            <person name="Petzold A."/>
            <person name="Susuki M."/>
            <person name="Suzuki K.-i.T."/>
            <person name="Hayashi T."/>
            <person name="Toyoda A."/>
            <person name="Oliveira C."/>
            <person name="Osipova E."/>
            <person name="Leigh N.D."/>
            <person name="Simon A."/>
            <person name="Yun M.H."/>
        </authorList>
    </citation>
    <scope>NUCLEOTIDE SEQUENCE</scope>
    <source>
        <strain evidence="2">20211129_DDA</strain>
        <tissue evidence="2">Liver</tissue>
    </source>
</reference>